<protein>
    <submittedName>
        <fullName evidence="1">(rape) hypothetical protein</fullName>
    </submittedName>
</protein>
<dbReference type="EMBL" id="HG994361">
    <property type="protein sequence ID" value="CAF2159244.1"/>
    <property type="molecule type" value="Genomic_DNA"/>
</dbReference>
<organism evidence="1">
    <name type="scientific">Brassica napus</name>
    <name type="common">Rape</name>
    <dbReference type="NCBI Taxonomy" id="3708"/>
    <lineage>
        <taxon>Eukaryota</taxon>
        <taxon>Viridiplantae</taxon>
        <taxon>Streptophyta</taxon>
        <taxon>Embryophyta</taxon>
        <taxon>Tracheophyta</taxon>
        <taxon>Spermatophyta</taxon>
        <taxon>Magnoliopsida</taxon>
        <taxon>eudicotyledons</taxon>
        <taxon>Gunneridae</taxon>
        <taxon>Pentapetalae</taxon>
        <taxon>rosids</taxon>
        <taxon>malvids</taxon>
        <taxon>Brassicales</taxon>
        <taxon>Brassicaceae</taxon>
        <taxon>Brassiceae</taxon>
        <taxon>Brassica</taxon>
    </lineage>
</organism>
<name>A0A816YGV0_BRANA</name>
<dbReference type="Proteomes" id="UP001295469">
    <property type="component" value="Chromosome A07"/>
</dbReference>
<sequence length="49" mass="5700">MMIYRNQALKMNLDHLLSLLLRILGKATMGTWLMLAEYVSLCGRTCQKR</sequence>
<evidence type="ECO:0000313" key="1">
    <source>
        <dbReference type="EMBL" id="CAF2159244.1"/>
    </source>
</evidence>
<proteinExistence type="predicted"/>
<reference evidence="1" key="1">
    <citation type="submission" date="2021-01" db="EMBL/GenBank/DDBJ databases">
        <authorList>
            <consortium name="Genoscope - CEA"/>
            <person name="William W."/>
        </authorList>
    </citation>
    <scope>NUCLEOTIDE SEQUENCE</scope>
</reference>
<dbReference type="AlphaFoldDB" id="A0A816YGV0"/>
<accession>A0A816YGV0</accession>
<gene>
    <name evidence="1" type="ORF">DARMORV10_A07P09310.1</name>
</gene>